<dbReference type="InterPro" id="IPR059179">
    <property type="entry name" value="MLKL-like_MCAfunc"/>
</dbReference>
<keyword evidence="2" id="KW-1185">Reference proteome</keyword>
<dbReference type="CDD" id="cd21037">
    <property type="entry name" value="MLKL_NTD"/>
    <property type="match status" value="1"/>
</dbReference>
<reference evidence="1" key="1">
    <citation type="submission" date="2023-03" db="EMBL/GenBank/DDBJ databases">
        <title>Massive genome expansion in bonnet fungi (Mycena s.s.) driven by repeated elements and novel gene families across ecological guilds.</title>
        <authorList>
            <consortium name="Lawrence Berkeley National Laboratory"/>
            <person name="Harder C.B."/>
            <person name="Miyauchi S."/>
            <person name="Viragh M."/>
            <person name="Kuo A."/>
            <person name="Thoen E."/>
            <person name="Andreopoulos B."/>
            <person name="Lu D."/>
            <person name="Skrede I."/>
            <person name="Drula E."/>
            <person name="Henrissat B."/>
            <person name="Morin E."/>
            <person name="Kohler A."/>
            <person name="Barry K."/>
            <person name="LaButti K."/>
            <person name="Morin E."/>
            <person name="Salamov A."/>
            <person name="Lipzen A."/>
            <person name="Mereny Z."/>
            <person name="Hegedus B."/>
            <person name="Baldrian P."/>
            <person name="Stursova M."/>
            <person name="Weitz H."/>
            <person name="Taylor A."/>
            <person name="Grigoriev I.V."/>
            <person name="Nagy L.G."/>
            <person name="Martin F."/>
            <person name="Kauserud H."/>
        </authorList>
    </citation>
    <scope>NUCLEOTIDE SEQUENCE</scope>
    <source>
        <strain evidence="1">CBHHK188m</strain>
    </source>
</reference>
<proteinExistence type="predicted"/>
<organism evidence="1 2">
    <name type="scientific">Mycena maculata</name>
    <dbReference type="NCBI Taxonomy" id="230809"/>
    <lineage>
        <taxon>Eukaryota</taxon>
        <taxon>Fungi</taxon>
        <taxon>Dikarya</taxon>
        <taxon>Basidiomycota</taxon>
        <taxon>Agaricomycotina</taxon>
        <taxon>Agaricomycetes</taxon>
        <taxon>Agaricomycetidae</taxon>
        <taxon>Agaricales</taxon>
        <taxon>Marasmiineae</taxon>
        <taxon>Mycenaceae</taxon>
        <taxon>Mycena</taxon>
    </lineage>
</organism>
<dbReference type="AlphaFoldDB" id="A0AAD7NW80"/>
<name>A0AAD7NW80_9AGAR</name>
<protein>
    <submittedName>
        <fullName evidence="1">Uncharacterized protein</fullName>
    </submittedName>
</protein>
<evidence type="ECO:0000313" key="2">
    <source>
        <dbReference type="Proteomes" id="UP001215280"/>
    </source>
</evidence>
<evidence type="ECO:0000313" key="1">
    <source>
        <dbReference type="EMBL" id="KAJ7777505.1"/>
    </source>
</evidence>
<accession>A0AAD7NW80</accession>
<dbReference type="EMBL" id="JARJLG010000010">
    <property type="protein sequence ID" value="KAJ7777505.1"/>
    <property type="molecule type" value="Genomic_DNA"/>
</dbReference>
<dbReference type="Proteomes" id="UP001215280">
    <property type="component" value="Unassembled WGS sequence"/>
</dbReference>
<gene>
    <name evidence="1" type="ORF">DFH07DRAFT_936606</name>
</gene>
<comment type="caution">
    <text evidence="1">The sequence shown here is derived from an EMBL/GenBank/DDBJ whole genome shotgun (WGS) entry which is preliminary data.</text>
</comment>
<sequence>MNSSVVIFGGWVAAVDYPIPETMKLRKCCALKSDPRGEVKMEMKTEPDTYAFQLLLSMPTRAWRQMRSTQAGPWLRSASFAQPLSPPGELPLRSVATKGYKSYRSSIATEAVPSQLLVLSITITTAYPVCPCVPHSSGMELIEVGQSIEKSVEKVRENRRRMWELVNDVFRSLADIANLTRGKEDEFQAPALLGALGELEGCPEVIPVERTHGLRGFGFKFKVWINCDDIEAEIQRLKEHLTTGKDWVFEVSHWDPRQSLSLVFATTTSPTHVLHRILGAVLKSCDSPTGIQIASLAGILCELGVYLHSLGMASEAIAWEVSSVQVFRHLAGQECLSESILNAEADIQPLLMTVLINHSINLHNSRQHETAITFSQEAVLLCRPMVRTMIKPAHLSERSGYTNPDELQVVMFRARFGALDPPS</sequence>